<dbReference type="Pfam" id="PF16670">
    <property type="entry name" value="PI-PLC-C1"/>
    <property type="match status" value="1"/>
</dbReference>
<keyword evidence="1" id="KW-0732">Signal</keyword>
<dbReference type="InterPro" id="IPR017946">
    <property type="entry name" value="PLC-like_Pdiesterase_TIM-brl"/>
</dbReference>
<proteinExistence type="predicted"/>
<feature type="signal peptide" evidence="1">
    <location>
        <begin position="1"/>
        <end position="22"/>
    </location>
</feature>
<evidence type="ECO:0008006" key="4">
    <source>
        <dbReference type="Google" id="ProtNLM"/>
    </source>
</evidence>
<organism evidence="2 3">
    <name type="scientific">Flavobacterium beibuense</name>
    <dbReference type="NCBI Taxonomy" id="657326"/>
    <lineage>
        <taxon>Bacteria</taxon>
        <taxon>Pseudomonadati</taxon>
        <taxon>Bacteroidota</taxon>
        <taxon>Flavobacteriia</taxon>
        <taxon>Flavobacteriales</taxon>
        <taxon>Flavobacteriaceae</taxon>
        <taxon>Flavobacterium</taxon>
    </lineage>
</organism>
<reference evidence="2 3" key="1">
    <citation type="submission" date="2014-12" db="EMBL/GenBank/DDBJ databases">
        <title>Genome sequence of Flavobacterium beibuense RSKm HC5.</title>
        <authorList>
            <person name="Kim J.F."/>
            <person name="Song J.Y."/>
            <person name="Kwak M.-J."/>
            <person name="Lee S.-W."/>
        </authorList>
    </citation>
    <scope>NUCLEOTIDE SEQUENCE [LARGE SCALE GENOMIC DNA]</scope>
    <source>
        <strain evidence="2 3">RSKm HC5</strain>
    </source>
</reference>
<feature type="chain" id="PRO_5019386450" description="Calcium-dependent phosphoinositide phospholipase C" evidence="1">
    <location>
        <begin position="23"/>
        <end position="357"/>
    </location>
</feature>
<keyword evidence="3" id="KW-1185">Reference proteome</keyword>
<dbReference type="GO" id="GO:0006629">
    <property type="term" value="P:lipid metabolic process"/>
    <property type="evidence" value="ECO:0007669"/>
    <property type="project" value="InterPro"/>
</dbReference>
<evidence type="ECO:0000256" key="1">
    <source>
        <dbReference type="SAM" id="SignalP"/>
    </source>
</evidence>
<dbReference type="RefSeq" id="WP_129752470.1">
    <property type="nucleotide sequence ID" value="NZ_JUIW01000014.1"/>
</dbReference>
<dbReference type="SUPFAM" id="SSF51695">
    <property type="entry name" value="PLC-like phosphodiesterases"/>
    <property type="match status" value="1"/>
</dbReference>
<name>A0A444W3Q6_9FLAO</name>
<dbReference type="EMBL" id="JUIW01000014">
    <property type="protein sequence ID" value="RYJ40414.1"/>
    <property type="molecule type" value="Genomic_DNA"/>
</dbReference>
<dbReference type="PANTHER" id="PTHR13593">
    <property type="match status" value="1"/>
</dbReference>
<evidence type="ECO:0000313" key="2">
    <source>
        <dbReference type="EMBL" id="RYJ40414.1"/>
    </source>
</evidence>
<gene>
    <name evidence="2" type="ORF">NU09_3402</name>
</gene>
<evidence type="ECO:0000313" key="3">
    <source>
        <dbReference type="Proteomes" id="UP000289775"/>
    </source>
</evidence>
<comment type="caution">
    <text evidence="2">The sequence shown here is derived from an EMBL/GenBank/DDBJ whole genome shotgun (WGS) entry which is preliminary data.</text>
</comment>
<dbReference type="AlphaFoldDB" id="A0A444W3Q6"/>
<sequence length="357" mass="40426">MKSLFSPLMVLLLITPVFKAMAQDDNLHINQLQVIGSHNSYKNAIEPALLEAMAKMDTTHSVYGLQYEHIAIEKQLDMGLRNLEIDVYADTKGGKYAHPKGLDLVTPEQPYDTEGVMKKPGFKVLHMPDFDFRTQCMTFEDCLAKLRKWSEAHPGHVPVFITLEPKDGDKNRFGTEPEQFNAKLFDELDKVLLSVLGKDKVITPDMVRGNYATLEEAVLNNNWPALKEARGKFLFILDDSGKKRDLYMKGHPSLKGRAVFVNAKPGTPEAAWLFKNEPETDTDIESLVKKGYIIRTRADANTQEARNNDYTRFNKACTSGAQIITTDYYLPSKLFKSDYHISFDNNTFVRPNPVTGK</sequence>
<dbReference type="OrthoDB" id="195526at2"/>
<accession>A0A444W3Q6</accession>
<dbReference type="CDD" id="cd08589">
    <property type="entry name" value="PI-PLCc_SaPLC1_like"/>
    <property type="match status" value="1"/>
</dbReference>
<dbReference type="GO" id="GO:0008081">
    <property type="term" value="F:phosphoric diester hydrolase activity"/>
    <property type="evidence" value="ECO:0007669"/>
    <property type="project" value="InterPro"/>
</dbReference>
<dbReference type="InterPro" id="IPR032075">
    <property type="entry name" value="PI-PLC-C1"/>
</dbReference>
<dbReference type="Proteomes" id="UP000289775">
    <property type="component" value="Unassembled WGS sequence"/>
</dbReference>
<dbReference type="Gene3D" id="3.20.20.190">
    <property type="entry name" value="Phosphatidylinositol (PI) phosphodiesterase"/>
    <property type="match status" value="1"/>
</dbReference>
<dbReference type="InterPro" id="IPR051057">
    <property type="entry name" value="PI-PLC_domain"/>
</dbReference>
<dbReference type="PANTHER" id="PTHR13593:SF140">
    <property type="entry name" value="PLC-LIKE PHOSPHODIESTERASE"/>
    <property type="match status" value="1"/>
</dbReference>
<protein>
    <recommendedName>
        <fullName evidence="4">Calcium-dependent phosphoinositide phospholipase C</fullName>
    </recommendedName>
</protein>